<accession>A0ABP7WKV4</accession>
<proteinExistence type="predicted"/>
<organism evidence="3 4">
    <name type="scientific">Actinomadura miaoliensis</name>
    <dbReference type="NCBI Taxonomy" id="430685"/>
    <lineage>
        <taxon>Bacteria</taxon>
        <taxon>Bacillati</taxon>
        <taxon>Actinomycetota</taxon>
        <taxon>Actinomycetes</taxon>
        <taxon>Streptosporangiales</taxon>
        <taxon>Thermomonosporaceae</taxon>
        <taxon>Actinomadura</taxon>
    </lineage>
</organism>
<feature type="transmembrane region" description="Helical" evidence="2">
    <location>
        <begin position="661"/>
        <end position="679"/>
    </location>
</feature>
<keyword evidence="2" id="KW-1133">Transmembrane helix</keyword>
<feature type="compositionally biased region" description="Low complexity" evidence="1">
    <location>
        <begin position="1265"/>
        <end position="1275"/>
    </location>
</feature>
<dbReference type="Pfam" id="PF13641">
    <property type="entry name" value="Glyco_tranf_2_3"/>
    <property type="match status" value="1"/>
</dbReference>
<evidence type="ECO:0000313" key="3">
    <source>
        <dbReference type="EMBL" id="GAA4091136.1"/>
    </source>
</evidence>
<sequence length="1296" mass="136504">MSPTVDRHVVTAVLVAHDGARWLPETLKALLTQTRPVQRLVAVDTGSRDRGPAVLAEVAGTGNVLTLPRATGYGQAIAEALRHPAASLPVPDDRPGEPRTEWVWLLHDDSAPAPDALALLLRVADADPRAAVLGVKARDWYDRRTLLELGVSMDGAGRRETGLDRHELDQGQRDGVRDVLAVGSAGMLVRRDVWDRLGGFDADFGLFRDDIDFCWRAHAAGHRVLVVSDAVVHHAQASHRGLREIGMFAESRRRRDRRNALYTLLANVPVGAASRILLRNLLVALTRALYLTILKRPQDARDELAALADVLRAPGRLRRARKARAEGRRHVYRSVRRLMPRRVAPRRLYENVLNRLSARDDEDETPAPEGPGRLRRVLTRPGVMLVLALTAVTLAAERSLLTAGGRLGGGALVPASGGAGDLWAQYVSGWHPVGLGSDAGSPPYVAVLAALSTVLFGKPWLAMALLLLASVPLAGLTAYYASRTLMVQLPRIGRRARGRRVPGAAVRVWFAASYALLPSATGAVSSGRFGTSVVIVLLPLIAVQAVRLYGLPRRSTDARRADRAAWAVAFLLTIAMAFVPLTWLLALAAGALSWVLLGGPRVRTRLVIALGVPPLLLLPWTVGLLLHPSRFLLEAGLHGATPPLPTAHDLLTLNPGGPGVPARWTMYGLVLAALCALLLRGRRTVVAAGWAVGILGLLTAILISAATVTKGADSAPAWPGVALTFAAAGILLAAAVAVRRAAEVLGRHLVATAAGGLIGVAAVATPLLAAGAWVLNGAEGPVGHVPHTVPLFVNAPTGPRTLVLHREDDGRVSYTVLRGTEPSLGENETPGPDHLQDLVAAMAAGRVGDGPRLTRMGIQYVLVPRPARDALTPVLDANPELTRLNRTGAYGVWRLQPSAGRLMLLDGRNITPLPSDHTNARVRIPPGNGPRTLLLAEPADGGWRATLDGRDLKGKTVDGWAQAYDIPASGGMFDLSRSMILRHTWVALQAVAVLVVAALALPGTPEAPTPGYRRRPRRRVPADLAAASDKTPADAPAEDSRAATPDGESTPQQEPYPLTPKGPSSHETPPYGLPTPTSTPRHPAEATSPNPTATASPAHRGETTTPDGHLTRDGEPRTDTAAAPVVPPSHAQSAPASPPATKPRAEVNAGRSGVFSRAAKAASFAERFPRRKGLALPADPVQHNANPTTKPTLDDTQEDPAAGRGEQSSDAVGDASRPAAEPFRDGAASKPFVEPSSHGEAAGPGAEAGSPRRAGSRRGGGLAGDGAEFSSAGEAGALGGERGAESRDAGVAEERR</sequence>
<dbReference type="RefSeq" id="WP_344954350.1">
    <property type="nucleotide sequence ID" value="NZ_BAAAZG010000047.1"/>
</dbReference>
<feature type="transmembrane region" description="Helical" evidence="2">
    <location>
        <begin position="686"/>
        <end position="705"/>
    </location>
</feature>
<evidence type="ECO:0000256" key="1">
    <source>
        <dbReference type="SAM" id="MobiDB-lite"/>
    </source>
</evidence>
<reference evidence="4" key="1">
    <citation type="journal article" date="2019" name="Int. J. Syst. Evol. Microbiol.">
        <title>The Global Catalogue of Microorganisms (GCM) 10K type strain sequencing project: providing services to taxonomists for standard genome sequencing and annotation.</title>
        <authorList>
            <consortium name="The Broad Institute Genomics Platform"/>
            <consortium name="The Broad Institute Genome Sequencing Center for Infectious Disease"/>
            <person name="Wu L."/>
            <person name="Ma J."/>
        </authorList>
    </citation>
    <scope>NUCLEOTIDE SEQUENCE [LARGE SCALE GENOMIC DNA]</scope>
    <source>
        <strain evidence="4">JCM 16702</strain>
    </source>
</reference>
<evidence type="ECO:0000313" key="4">
    <source>
        <dbReference type="Proteomes" id="UP001500683"/>
    </source>
</evidence>
<dbReference type="InterPro" id="IPR050834">
    <property type="entry name" value="Glycosyltransf_2"/>
</dbReference>
<gene>
    <name evidence="3" type="ORF">GCM10022214_60120</name>
</gene>
<comment type="caution">
    <text evidence="3">The sequence shown here is derived from an EMBL/GenBank/DDBJ whole genome shotgun (WGS) entry which is preliminary data.</text>
</comment>
<feature type="region of interest" description="Disordered" evidence="1">
    <location>
        <begin position="1002"/>
        <end position="1296"/>
    </location>
</feature>
<feature type="compositionally biased region" description="Low complexity" evidence="1">
    <location>
        <begin position="1235"/>
        <end position="1253"/>
    </location>
</feature>
<dbReference type="Proteomes" id="UP001500683">
    <property type="component" value="Unassembled WGS sequence"/>
</dbReference>
<feature type="compositionally biased region" description="Basic and acidic residues" evidence="1">
    <location>
        <begin position="1109"/>
        <end position="1118"/>
    </location>
</feature>
<feature type="transmembrane region" description="Helical" evidence="2">
    <location>
        <begin position="460"/>
        <end position="481"/>
    </location>
</feature>
<dbReference type="SUPFAM" id="SSF53448">
    <property type="entry name" value="Nucleotide-diphospho-sugar transferases"/>
    <property type="match status" value="1"/>
</dbReference>
<keyword evidence="2" id="KW-0472">Membrane</keyword>
<protein>
    <submittedName>
        <fullName evidence="3">Glycosyltransferase</fullName>
    </submittedName>
</protein>
<feature type="compositionally biased region" description="Low complexity" evidence="1">
    <location>
        <begin position="1121"/>
        <end position="1135"/>
    </location>
</feature>
<dbReference type="EMBL" id="BAAAZG010000047">
    <property type="protein sequence ID" value="GAA4091136.1"/>
    <property type="molecule type" value="Genomic_DNA"/>
</dbReference>
<evidence type="ECO:0000256" key="2">
    <source>
        <dbReference type="SAM" id="Phobius"/>
    </source>
</evidence>
<feature type="transmembrane region" description="Helical" evidence="2">
    <location>
        <begin position="529"/>
        <end position="549"/>
    </location>
</feature>
<keyword evidence="4" id="KW-1185">Reference proteome</keyword>
<dbReference type="PANTHER" id="PTHR43685">
    <property type="entry name" value="GLYCOSYLTRANSFERASE"/>
    <property type="match status" value="1"/>
</dbReference>
<dbReference type="PANTHER" id="PTHR43685:SF3">
    <property type="entry name" value="SLR2126 PROTEIN"/>
    <property type="match status" value="1"/>
</dbReference>
<keyword evidence="2" id="KW-0812">Transmembrane</keyword>
<feature type="transmembrane region" description="Helical" evidence="2">
    <location>
        <begin position="561"/>
        <end position="577"/>
    </location>
</feature>
<dbReference type="InterPro" id="IPR029044">
    <property type="entry name" value="Nucleotide-diphossugar_trans"/>
</dbReference>
<feature type="transmembrane region" description="Helical" evidence="2">
    <location>
        <begin position="717"/>
        <end position="738"/>
    </location>
</feature>
<feature type="transmembrane region" description="Helical" evidence="2">
    <location>
        <begin position="501"/>
        <end position="517"/>
    </location>
</feature>
<feature type="compositionally biased region" description="Basic and acidic residues" evidence="1">
    <location>
        <begin position="1282"/>
        <end position="1296"/>
    </location>
</feature>
<dbReference type="Gene3D" id="3.90.550.10">
    <property type="entry name" value="Spore Coat Polysaccharide Biosynthesis Protein SpsA, Chain A"/>
    <property type="match status" value="1"/>
</dbReference>
<name>A0ABP7WKV4_9ACTN</name>
<feature type="transmembrane region" description="Helical" evidence="2">
    <location>
        <begin position="750"/>
        <end position="775"/>
    </location>
</feature>